<comment type="caution">
    <text evidence="8">The sequence shown here is derived from an EMBL/GenBank/DDBJ whole genome shotgun (WGS) entry which is preliminary data.</text>
</comment>
<dbReference type="PRINTS" id="PR00163">
    <property type="entry name" value="RUBREDOXIN"/>
</dbReference>
<dbReference type="InterPro" id="IPR024935">
    <property type="entry name" value="Rubredoxin_dom"/>
</dbReference>
<protein>
    <recommendedName>
        <fullName evidence="6">Rubredoxin</fullName>
    </recommendedName>
</protein>
<evidence type="ECO:0000256" key="5">
    <source>
        <dbReference type="ARBA" id="ARBA00023004"/>
    </source>
</evidence>
<dbReference type="PANTHER" id="PTHR47627">
    <property type="entry name" value="RUBREDOXIN"/>
    <property type="match status" value="1"/>
</dbReference>
<comment type="function">
    <text evidence="1">Involved in the hydrocarbon hydroxylating system, which transfers electrons from NADH to rubredoxin reductase and then through rubredoxin to alkane 1 monooxygenase.</text>
</comment>
<evidence type="ECO:0000259" key="7">
    <source>
        <dbReference type="PROSITE" id="PS50903"/>
    </source>
</evidence>
<evidence type="ECO:0000313" key="9">
    <source>
        <dbReference type="Proteomes" id="UP000608024"/>
    </source>
</evidence>
<evidence type="ECO:0000256" key="4">
    <source>
        <dbReference type="ARBA" id="ARBA00022982"/>
    </source>
</evidence>
<evidence type="ECO:0000256" key="3">
    <source>
        <dbReference type="ARBA" id="ARBA00022723"/>
    </source>
</evidence>
<dbReference type="PROSITE" id="PS50903">
    <property type="entry name" value="RUBREDOXIN_LIKE"/>
    <property type="match status" value="1"/>
</dbReference>
<proteinExistence type="inferred from homology"/>
<gene>
    <name evidence="8" type="primary">rubA</name>
    <name evidence="8" type="ORF">GCM10018785_34710</name>
</gene>
<dbReference type="InterPro" id="IPR018527">
    <property type="entry name" value="Rubredoxin_Fe_BS"/>
</dbReference>
<reference evidence="8" key="2">
    <citation type="submission" date="2020-09" db="EMBL/GenBank/DDBJ databases">
        <authorList>
            <person name="Sun Q."/>
            <person name="Ohkuma M."/>
        </authorList>
    </citation>
    <scope>NUCLEOTIDE SEQUENCE</scope>
    <source>
        <strain evidence="8">JCM 4784</strain>
    </source>
</reference>
<accession>A0A918ZQ84</accession>
<name>A0A918ZQ84_9ACTN</name>
<dbReference type="FunFam" id="2.20.28.10:FF:000001">
    <property type="entry name" value="Rubredoxin"/>
    <property type="match status" value="1"/>
</dbReference>
<keyword evidence="2" id="KW-0813">Transport</keyword>
<dbReference type="InterPro" id="IPR024934">
    <property type="entry name" value="Rubredoxin-like_dom"/>
</dbReference>
<dbReference type="Proteomes" id="UP000608024">
    <property type="component" value="Unassembled WGS sequence"/>
</dbReference>
<dbReference type="EMBL" id="BNBT01000047">
    <property type="protein sequence ID" value="GHE62834.1"/>
    <property type="molecule type" value="Genomic_DNA"/>
</dbReference>
<sequence length="62" mass="6917">MHTPTHEATRSWMCLVCGWVYHEALGRPEEGIAPGTPWDAIPDDWVCPDCGTSKADFTMEPL</sequence>
<dbReference type="PANTHER" id="PTHR47627:SF1">
    <property type="entry name" value="RUBREDOXIN-1-RELATED"/>
    <property type="match status" value="1"/>
</dbReference>
<keyword evidence="3 6" id="KW-0479">Metal-binding</keyword>
<feature type="domain" description="Rubredoxin-like" evidence="7">
    <location>
        <begin position="9"/>
        <end position="60"/>
    </location>
</feature>
<dbReference type="GO" id="GO:0009055">
    <property type="term" value="F:electron transfer activity"/>
    <property type="evidence" value="ECO:0007669"/>
    <property type="project" value="TreeGrafter"/>
</dbReference>
<dbReference type="GO" id="GO:0005506">
    <property type="term" value="F:iron ion binding"/>
    <property type="evidence" value="ECO:0007669"/>
    <property type="project" value="UniProtKB-UniRule"/>
</dbReference>
<dbReference type="AlphaFoldDB" id="A0A918ZQ84"/>
<evidence type="ECO:0000256" key="6">
    <source>
        <dbReference type="RuleBase" id="RU003820"/>
    </source>
</evidence>
<evidence type="ECO:0000313" key="8">
    <source>
        <dbReference type="EMBL" id="GHE62834.1"/>
    </source>
</evidence>
<dbReference type="Pfam" id="PF00301">
    <property type="entry name" value="Rubredoxin"/>
    <property type="match status" value="1"/>
</dbReference>
<evidence type="ECO:0000256" key="2">
    <source>
        <dbReference type="ARBA" id="ARBA00022448"/>
    </source>
</evidence>
<keyword evidence="5 6" id="KW-0408">Iron</keyword>
<dbReference type="SUPFAM" id="SSF57802">
    <property type="entry name" value="Rubredoxin-like"/>
    <property type="match status" value="1"/>
</dbReference>
<reference evidence="8" key="1">
    <citation type="journal article" date="2014" name="Int. J. Syst. Evol. Microbiol.">
        <title>Complete genome sequence of Corynebacterium casei LMG S-19264T (=DSM 44701T), isolated from a smear-ripened cheese.</title>
        <authorList>
            <consortium name="US DOE Joint Genome Institute (JGI-PGF)"/>
            <person name="Walter F."/>
            <person name="Albersmeier A."/>
            <person name="Kalinowski J."/>
            <person name="Ruckert C."/>
        </authorList>
    </citation>
    <scope>NUCLEOTIDE SEQUENCE</scope>
    <source>
        <strain evidence="8">JCM 4784</strain>
    </source>
</reference>
<comment type="cofactor">
    <cofactor evidence="6">
        <name>Fe(3+)</name>
        <dbReference type="ChEBI" id="CHEBI:29034"/>
    </cofactor>
</comment>
<dbReference type="CDD" id="cd00730">
    <property type="entry name" value="rubredoxin"/>
    <property type="match status" value="1"/>
</dbReference>
<organism evidence="8 9">
    <name type="scientific">Streptomyces longispororuber</name>
    <dbReference type="NCBI Taxonomy" id="68230"/>
    <lineage>
        <taxon>Bacteria</taxon>
        <taxon>Bacillati</taxon>
        <taxon>Actinomycetota</taxon>
        <taxon>Actinomycetes</taxon>
        <taxon>Kitasatosporales</taxon>
        <taxon>Streptomycetaceae</taxon>
        <taxon>Streptomyces</taxon>
    </lineage>
</organism>
<dbReference type="InterPro" id="IPR050526">
    <property type="entry name" value="Rubredoxin_ET"/>
</dbReference>
<comment type="similarity">
    <text evidence="6">Belongs to the rubredoxin family.</text>
</comment>
<keyword evidence="9" id="KW-1185">Reference proteome</keyword>
<dbReference type="PROSITE" id="PS00202">
    <property type="entry name" value="RUBREDOXIN"/>
    <property type="match status" value="1"/>
</dbReference>
<dbReference type="GO" id="GO:0043448">
    <property type="term" value="P:alkane catabolic process"/>
    <property type="evidence" value="ECO:0007669"/>
    <property type="project" value="TreeGrafter"/>
</dbReference>
<evidence type="ECO:0000256" key="1">
    <source>
        <dbReference type="ARBA" id="ARBA00002792"/>
    </source>
</evidence>
<keyword evidence="4 6" id="KW-0249">Electron transport</keyword>
<dbReference type="Gene3D" id="2.20.28.10">
    <property type="match status" value="1"/>
</dbReference>